<feature type="active site" description="Charge relay system" evidence="9">
    <location>
        <position position="432"/>
    </location>
</feature>
<evidence type="ECO:0000256" key="5">
    <source>
        <dbReference type="ARBA" id="ARBA00022729"/>
    </source>
</evidence>
<feature type="compositionally biased region" description="Basic and acidic residues" evidence="10">
    <location>
        <begin position="209"/>
        <end position="232"/>
    </location>
</feature>
<evidence type="ECO:0000256" key="9">
    <source>
        <dbReference type="PROSITE-ProRule" id="PRU01240"/>
    </source>
</evidence>
<evidence type="ECO:0000259" key="12">
    <source>
        <dbReference type="Pfam" id="PF00082"/>
    </source>
</evidence>
<dbReference type="InterPro" id="IPR034176">
    <property type="entry name" value="Peptidases_S8_13"/>
</dbReference>
<keyword evidence="5 11" id="KW-0732">Signal</keyword>
<evidence type="ECO:0000256" key="11">
    <source>
        <dbReference type="SAM" id="SignalP"/>
    </source>
</evidence>
<comment type="subcellular location">
    <subcellularLocation>
        <location evidence="1">Secreted</location>
    </subcellularLocation>
</comment>
<feature type="domain" description="Peptidase S8/S53" evidence="12">
    <location>
        <begin position="176"/>
        <end position="465"/>
    </location>
</feature>
<evidence type="ECO:0000313" key="13">
    <source>
        <dbReference type="EMBL" id="QQC93039.1"/>
    </source>
</evidence>
<dbReference type="RefSeq" id="WP_198504602.1">
    <property type="nucleotide sequence ID" value="NZ_CP065959.1"/>
</dbReference>
<dbReference type="InterPro" id="IPR050131">
    <property type="entry name" value="Peptidase_S8_subtilisin-like"/>
</dbReference>
<dbReference type="InterPro" id="IPR023828">
    <property type="entry name" value="Peptidase_S8_Ser-AS"/>
</dbReference>
<feature type="signal peptide" evidence="11">
    <location>
        <begin position="1"/>
        <end position="29"/>
    </location>
</feature>
<keyword evidence="7 9" id="KW-0720">Serine protease</keyword>
<dbReference type="GO" id="GO:0006508">
    <property type="term" value="P:proteolysis"/>
    <property type="evidence" value="ECO:0007669"/>
    <property type="project" value="UniProtKB-KW"/>
</dbReference>
<dbReference type="Pfam" id="PF00082">
    <property type="entry name" value="Peptidase_S8"/>
    <property type="match status" value="1"/>
</dbReference>
<dbReference type="PROSITE" id="PS00137">
    <property type="entry name" value="SUBTILASE_HIS"/>
    <property type="match status" value="1"/>
</dbReference>
<keyword evidence="8" id="KW-0865">Zymogen</keyword>
<dbReference type="FunFam" id="3.40.50.200:FF:000022">
    <property type="entry name" value="Extracellular protease"/>
    <property type="match status" value="1"/>
</dbReference>
<dbReference type="PANTHER" id="PTHR43806">
    <property type="entry name" value="PEPTIDASE S8"/>
    <property type="match status" value="1"/>
</dbReference>
<sequence length="497" mass="51184">MYGLKRIRIPLATAAAAAILGTGVTASVAAPNPATPAAKEQGPAPTAAFGSAAAEDSIPEGIIVGYKKRTDAARSDAEARADARAKGAKVGEHLGFDRRLGTGAALVGFDSKMAAEDVKDVMAAYASDPDVAYVVPDERLYATATPNDPLYTQQWDLFENHAGMRVPGAWKRGITGKGVNVSVIDTGYVAHSDLAANIVPGYDFISDPSRARDGDGRDSDPADQGDWVHRGECGTNAAGEPLPDRDRNNTWHGTHVSGTIAATANNSNGITGIAHRARIQPVRVLGKCGGSTSDIIDAITWSSGGTVWGVPRNRHPADVINMSLGGGRTCDPGSQLAINAAVARGTTVVVSAGNENSDAANQSPASCANVINVAASDREGNRAAYSNYGWTVDITAPGGETKPNVSNGILSTLNSGTRGVGLENYDFYQGTSMAAPHITGLAALMYDANSRIRPAQVEAAIKLHARLLPGVCVGGCGAGLADASATLASVRGFRSGR</sequence>
<name>A0A7T4PMU7_9ACTN</name>
<dbReference type="InterPro" id="IPR000209">
    <property type="entry name" value="Peptidase_S8/S53_dom"/>
</dbReference>
<proteinExistence type="inferred from homology"/>
<dbReference type="EMBL" id="CP065959">
    <property type="protein sequence ID" value="QQC93039.1"/>
    <property type="molecule type" value="Genomic_DNA"/>
</dbReference>
<evidence type="ECO:0000256" key="10">
    <source>
        <dbReference type="SAM" id="MobiDB-lite"/>
    </source>
</evidence>
<dbReference type="PROSITE" id="PS00138">
    <property type="entry name" value="SUBTILASE_SER"/>
    <property type="match status" value="1"/>
</dbReference>
<accession>A0A7T4PMU7</accession>
<dbReference type="InterPro" id="IPR022398">
    <property type="entry name" value="Peptidase_S8_His-AS"/>
</dbReference>
<dbReference type="InterPro" id="IPR036852">
    <property type="entry name" value="Peptidase_S8/S53_dom_sf"/>
</dbReference>
<evidence type="ECO:0000256" key="4">
    <source>
        <dbReference type="ARBA" id="ARBA00022670"/>
    </source>
</evidence>
<feature type="region of interest" description="Disordered" evidence="10">
    <location>
        <begin position="208"/>
        <end position="253"/>
    </location>
</feature>
<dbReference type="SUPFAM" id="SSF52743">
    <property type="entry name" value="Subtilisin-like"/>
    <property type="match status" value="1"/>
</dbReference>
<evidence type="ECO:0000256" key="7">
    <source>
        <dbReference type="ARBA" id="ARBA00022825"/>
    </source>
</evidence>
<dbReference type="PROSITE" id="PS51892">
    <property type="entry name" value="SUBTILASE"/>
    <property type="match status" value="1"/>
</dbReference>
<dbReference type="AlphaFoldDB" id="A0A7T4PMU7"/>
<dbReference type="PRINTS" id="PR00723">
    <property type="entry name" value="SUBTILISIN"/>
</dbReference>
<dbReference type="InterPro" id="IPR015500">
    <property type="entry name" value="Peptidase_S8_subtilisin-rel"/>
</dbReference>
<evidence type="ECO:0000313" key="14">
    <source>
        <dbReference type="Proteomes" id="UP000596130"/>
    </source>
</evidence>
<dbReference type="Proteomes" id="UP000596130">
    <property type="component" value="Chromosome"/>
</dbReference>
<keyword evidence="6 9" id="KW-0378">Hydrolase</keyword>
<dbReference type="PANTHER" id="PTHR43806:SF11">
    <property type="entry name" value="CEREVISIN-RELATED"/>
    <property type="match status" value="1"/>
</dbReference>
<feature type="active site" description="Charge relay system" evidence="9">
    <location>
        <position position="185"/>
    </location>
</feature>
<evidence type="ECO:0000256" key="2">
    <source>
        <dbReference type="ARBA" id="ARBA00011073"/>
    </source>
</evidence>
<protein>
    <submittedName>
        <fullName evidence="13">S8 family peptidase</fullName>
    </submittedName>
</protein>
<reference evidence="13 14" key="1">
    <citation type="submission" date="2020-12" db="EMBL/GenBank/DDBJ databases">
        <title>Identification and biosynthesis of polyene macrolides produced by Streptomyces alfalfae Men-myco-93-63.</title>
        <authorList>
            <person name="Liu D."/>
            <person name="Li Y."/>
            <person name="Liu L."/>
            <person name="Han X."/>
            <person name="Shen F."/>
        </authorList>
    </citation>
    <scope>NUCLEOTIDE SEQUENCE [LARGE SCALE GENOMIC DNA]</scope>
    <source>
        <strain evidence="13 14">Men-myco-93-63</strain>
    </source>
</reference>
<dbReference type="Gene3D" id="3.40.50.200">
    <property type="entry name" value="Peptidase S8/S53 domain"/>
    <property type="match status" value="1"/>
</dbReference>
<comment type="similarity">
    <text evidence="2 9">Belongs to the peptidase S8 family.</text>
</comment>
<evidence type="ECO:0000256" key="6">
    <source>
        <dbReference type="ARBA" id="ARBA00022801"/>
    </source>
</evidence>
<organism evidence="13 14">
    <name type="scientific">Streptomyces alfalfae</name>
    <dbReference type="NCBI Taxonomy" id="1642299"/>
    <lineage>
        <taxon>Bacteria</taxon>
        <taxon>Bacillati</taxon>
        <taxon>Actinomycetota</taxon>
        <taxon>Actinomycetes</taxon>
        <taxon>Kitasatosporales</taxon>
        <taxon>Streptomycetaceae</taxon>
        <taxon>Streptomyces</taxon>
    </lineage>
</organism>
<dbReference type="CDD" id="cd07496">
    <property type="entry name" value="Peptidases_S8_13"/>
    <property type="match status" value="1"/>
</dbReference>
<evidence type="ECO:0000256" key="1">
    <source>
        <dbReference type="ARBA" id="ARBA00004613"/>
    </source>
</evidence>
<keyword evidence="4 9" id="KW-0645">Protease</keyword>
<dbReference type="GO" id="GO:0004252">
    <property type="term" value="F:serine-type endopeptidase activity"/>
    <property type="evidence" value="ECO:0007669"/>
    <property type="project" value="UniProtKB-UniRule"/>
</dbReference>
<evidence type="ECO:0000256" key="8">
    <source>
        <dbReference type="ARBA" id="ARBA00023145"/>
    </source>
</evidence>
<keyword evidence="3" id="KW-0964">Secreted</keyword>
<feature type="active site" description="Charge relay system" evidence="9">
    <location>
        <position position="252"/>
    </location>
</feature>
<gene>
    <name evidence="13" type="ORF">I8755_35400</name>
</gene>
<feature type="chain" id="PRO_5032292913" evidence="11">
    <location>
        <begin position="30"/>
        <end position="497"/>
    </location>
</feature>
<dbReference type="GO" id="GO:0005576">
    <property type="term" value="C:extracellular region"/>
    <property type="evidence" value="ECO:0007669"/>
    <property type="project" value="UniProtKB-SubCell"/>
</dbReference>
<evidence type="ECO:0000256" key="3">
    <source>
        <dbReference type="ARBA" id="ARBA00022525"/>
    </source>
</evidence>